<gene>
    <name evidence="3" type="ORF">FBR43_06215</name>
</gene>
<dbReference type="SUPFAM" id="SSF53756">
    <property type="entry name" value="UDP-Glycosyltransferase/glycogen phosphorylase"/>
    <property type="match status" value="1"/>
</dbReference>
<feature type="domain" description="Glycosyltransferase subfamily 4-like N-terminal" evidence="2">
    <location>
        <begin position="2"/>
        <end position="145"/>
    </location>
</feature>
<evidence type="ECO:0000313" key="3">
    <source>
        <dbReference type="EMBL" id="TKD52133.1"/>
    </source>
</evidence>
<keyword evidence="3" id="KW-0808">Transferase</keyword>
<dbReference type="CDD" id="cd03811">
    <property type="entry name" value="GT4_GT28_WabH-like"/>
    <property type="match status" value="1"/>
</dbReference>
<reference evidence="3 4" key="1">
    <citation type="submission" date="2019-04" db="EMBL/GenBank/DDBJ databases">
        <authorList>
            <person name="Yang Y."/>
            <person name="Wei D."/>
        </authorList>
    </citation>
    <scope>NUCLEOTIDE SEQUENCE [LARGE SCALE GENOMIC DNA]</scope>
    <source>
        <strain evidence="3 4">L-1-4w-11</strain>
    </source>
</reference>
<dbReference type="Pfam" id="PF13579">
    <property type="entry name" value="Glyco_trans_4_4"/>
    <property type="match status" value="1"/>
</dbReference>
<accession>A0A4U1L6Y2</accession>
<dbReference type="PANTHER" id="PTHR12526">
    <property type="entry name" value="GLYCOSYLTRANSFERASE"/>
    <property type="match status" value="1"/>
</dbReference>
<dbReference type="InterPro" id="IPR001296">
    <property type="entry name" value="Glyco_trans_1"/>
</dbReference>
<dbReference type="AlphaFoldDB" id="A0A4U1L6Y2"/>
<dbReference type="Proteomes" id="UP000309138">
    <property type="component" value="Unassembled WGS sequence"/>
</dbReference>
<sequence length="336" mass="35038">MLRLAAGWLDRGAQVTLLLGDAAGPLASECDTRIALVPLGDRRYRTLLGAARDIARRAPDIVFVPGNHYSALGLAARGGTTAPIVGKLSNALSGVHRGLAGLGYAAWLRLHPRFLDHLVAMSPAMGAEAARAMRMPLSRISVIANPPARSIADAPDVALPPGRFVLGVGRLAPQKRWDRLVAAFARLPDPALSLVILGEGPERVAIEAHARALGIAARVHLPGHAADPLPAMRRAALVALTSDHEGVPGVIREALGEGTPVVSTDSSVAIAELLADPAAGTIVRREDSEGLVAALAAWLAPDARCPTPIRPTGDPASDYLALFERLTASPRRGAQP</sequence>
<dbReference type="Gene3D" id="3.40.50.2000">
    <property type="entry name" value="Glycogen Phosphorylase B"/>
    <property type="match status" value="2"/>
</dbReference>
<protein>
    <submittedName>
        <fullName evidence="3">Glycosyltransferase</fullName>
    </submittedName>
</protein>
<dbReference type="OrthoDB" id="9790710at2"/>
<evidence type="ECO:0000259" key="1">
    <source>
        <dbReference type="Pfam" id="PF00534"/>
    </source>
</evidence>
<evidence type="ECO:0000259" key="2">
    <source>
        <dbReference type="Pfam" id="PF13579"/>
    </source>
</evidence>
<proteinExistence type="predicted"/>
<comment type="caution">
    <text evidence="3">The sequence shown here is derived from an EMBL/GenBank/DDBJ whole genome shotgun (WGS) entry which is preliminary data.</text>
</comment>
<dbReference type="GO" id="GO:0016757">
    <property type="term" value="F:glycosyltransferase activity"/>
    <property type="evidence" value="ECO:0007669"/>
    <property type="project" value="InterPro"/>
</dbReference>
<dbReference type="InterPro" id="IPR028098">
    <property type="entry name" value="Glyco_trans_4-like_N"/>
</dbReference>
<evidence type="ECO:0000313" key="4">
    <source>
        <dbReference type="Proteomes" id="UP000309138"/>
    </source>
</evidence>
<dbReference type="EMBL" id="SWKR01000002">
    <property type="protein sequence ID" value="TKD52133.1"/>
    <property type="molecule type" value="Genomic_DNA"/>
</dbReference>
<dbReference type="Pfam" id="PF00534">
    <property type="entry name" value="Glycos_transf_1"/>
    <property type="match status" value="1"/>
</dbReference>
<feature type="domain" description="Glycosyl transferase family 1" evidence="1">
    <location>
        <begin position="163"/>
        <end position="300"/>
    </location>
</feature>
<keyword evidence="4" id="KW-1185">Reference proteome</keyword>
<organism evidence="3 4">
    <name type="scientific">Sphingomonas baiyangensis</name>
    <dbReference type="NCBI Taxonomy" id="2572576"/>
    <lineage>
        <taxon>Bacteria</taxon>
        <taxon>Pseudomonadati</taxon>
        <taxon>Pseudomonadota</taxon>
        <taxon>Alphaproteobacteria</taxon>
        <taxon>Sphingomonadales</taxon>
        <taxon>Sphingomonadaceae</taxon>
        <taxon>Sphingomonas</taxon>
    </lineage>
</organism>
<name>A0A4U1L6Y2_9SPHN</name>